<keyword evidence="4" id="KW-1185">Reference proteome</keyword>
<dbReference type="EC" id="1.2.1.62" evidence="3"/>
<keyword evidence="2 3" id="KW-0560">Oxidoreductase</keyword>
<proteinExistence type="inferred from homology"/>
<dbReference type="InterPro" id="IPR020904">
    <property type="entry name" value="Sc_DH/Rdtase_CS"/>
</dbReference>
<dbReference type="Gene3D" id="3.40.50.720">
    <property type="entry name" value="NAD(P)-binding Rossmann-like Domain"/>
    <property type="match status" value="1"/>
</dbReference>
<reference evidence="3 4" key="1">
    <citation type="submission" date="2020-10" db="EMBL/GenBank/DDBJ databases">
        <title>Complete genome sequence of Corynebacterium massiliense DSM 45435, type strain of Corynebacterium massiliense.</title>
        <authorList>
            <person name="Busche T."/>
            <person name="Kalinowski J."/>
            <person name="Ruckert C."/>
        </authorList>
    </citation>
    <scope>NUCLEOTIDE SEQUENCE [LARGE SCALE GENOMIC DNA]</scope>
    <source>
        <strain evidence="3 4">DSM 45435</strain>
    </source>
</reference>
<dbReference type="Proteomes" id="UP001220064">
    <property type="component" value="Chromosome"/>
</dbReference>
<dbReference type="GO" id="GO:0018482">
    <property type="term" value="F:4-formylbenzenesulfonate dehydrogenase activity"/>
    <property type="evidence" value="ECO:0007669"/>
    <property type="project" value="UniProtKB-EC"/>
</dbReference>
<dbReference type="PRINTS" id="PR00081">
    <property type="entry name" value="GDHRDH"/>
</dbReference>
<evidence type="ECO:0000313" key="4">
    <source>
        <dbReference type="Proteomes" id="UP001220064"/>
    </source>
</evidence>
<dbReference type="InterPro" id="IPR036291">
    <property type="entry name" value="NAD(P)-bd_dom_sf"/>
</dbReference>
<organism evidence="3 4">
    <name type="scientific">Corynebacterium massiliense DSM 45435</name>
    <dbReference type="NCBI Taxonomy" id="1121364"/>
    <lineage>
        <taxon>Bacteria</taxon>
        <taxon>Bacillati</taxon>
        <taxon>Actinomycetota</taxon>
        <taxon>Actinomycetes</taxon>
        <taxon>Mycobacteriales</taxon>
        <taxon>Corynebacteriaceae</taxon>
        <taxon>Corynebacterium</taxon>
    </lineage>
</organism>
<evidence type="ECO:0000256" key="1">
    <source>
        <dbReference type="ARBA" id="ARBA00006484"/>
    </source>
</evidence>
<dbReference type="RefSeq" id="WP_022862804.1">
    <property type="nucleotide sequence ID" value="NZ_ATVG01000004.1"/>
</dbReference>
<dbReference type="PANTHER" id="PTHR24321">
    <property type="entry name" value="DEHYDROGENASES, SHORT CHAIN"/>
    <property type="match status" value="1"/>
</dbReference>
<name>A0ABY7U7Y3_9CORY</name>
<dbReference type="PANTHER" id="PTHR24321:SF8">
    <property type="entry name" value="ESTRADIOL 17-BETA-DEHYDROGENASE 8-RELATED"/>
    <property type="match status" value="1"/>
</dbReference>
<dbReference type="Pfam" id="PF13561">
    <property type="entry name" value="adh_short_C2"/>
    <property type="match status" value="1"/>
</dbReference>
<dbReference type="PROSITE" id="PS00061">
    <property type="entry name" value="ADH_SHORT"/>
    <property type="match status" value="1"/>
</dbReference>
<dbReference type="SUPFAM" id="SSF51735">
    <property type="entry name" value="NAD(P)-binding Rossmann-fold domains"/>
    <property type="match status" value="1"/>
</dbReference>
<sequence length="258" mass="27227">MGRFSGFDGRVAIVTGGGYGIGAAAAKELAEWDAKVVVADLRREQVDTVVDEIRSAGGEATGFLMDIASEEDNQAAVEFAVETYGGLHLAVNSAGYAREAETLGTYSISEWDRLISSNLNGVAYAMRYQLEQFMDQERTSQCAIVNISSIHGQLGVKGNAAYSAAKHGIVGLTKSAALEYASKAIRINSVSPAFVRGALISTSMDEKDVADTVNRHPLGRLGTPAEVAPLIRFLLSKDASYITGSDHPVDGGYTAGVS</sequence>
<evidence type="ECO:0000313" key="3">
    <source>
        <dbReference type="EMBL" id="WCZ32175.1"/>
    </source>
</evidence>
<dbReference type="InterPro" id="IPR002347">
    <property type="entry name" value="SDR_fam"/>
</dbReference>
<dbReference type="EMBL" id="CP063189">
    <property type="protein sequence ID" value="WCZ32175.1"/>
    <property type="molecule type" value="Genomic_DNA"/>
</dbReference>
<evidence type="ECO:0000256" key="2">
    <source>
        <dbReference type="ARBA" id="ARBA00023002"/>
    </source>
</evidence>
<dbReference type="CDD" id="cd05233">
    <property type="entry name" value="SDR_c"/>
    <property type="match status" value="1"/>
</dbReference>
<dbReference type="PRINTS" id="PR00080">
    <property type="entry name" value="SDRFAMILY"/>
</dbReference>
<accession>A0ABY7U7Y3</accession>
<protein>
    <submittedName>
        <fullName evidence="3">4-formylbenzenesulfonate dehydrogenase TsaC1/TsaC2</fullName>
        <ecNumber evidence="3">1.2.1.62</ecNumber>
    </submittedName>
</protein>
<gene>
    <name evidence="3" type="primary">tsaC1</name>
    <name evidence="3" type="ORF">CMASS_03605</name>
</gene>
<comment type="similarity">
    <text evidence="1">Belongs to the short-chain dehydrogenases/reductases (SDR) family.</text>
</comment>